<dbReference type="EMBL" id="CP036287">
    <property type="protein sequence ID" value="QDU68094.1"/>
    <property type="molecule type" value="Genomic_DNA"/>
</dbReference>
<dbReference type="SUPFAM" id="SSF48452">
    <property type="entry name" value="TPR-like"/>
    <property type="match status" value="1"/>
</dbReference>
<proteinExistence type="predicted"/>
<reference evidence="3 4" key="1">
    <citation type="submission" date="2019-02" db="EMBL/GenBank/DDBJ databases">
        <title>Deep-cultivation of Planctomycetes and their phenomic and genomic characterization uncovers novel biology.</title>
        <authorList>
            <person name="Wiegand S."/>
            <person name="Jogler M."/>
            <person name="Boedeker C."/>
            <person name="Pinto D."/>
            <person name="Vollmers J."/>
            <person name="Rivas-Marin E."/>
            <person name="Kohn T."/>
            <person name="Peeters S.H."/>
            <person name="Heuer A."/>
            <person name="Rast P."/>
            <person name="Oberbeckmann S."/>
            <person name="Bunk B."/>
            <person name="Jeske O."/>
            <person name="Meyerdierks A."/>
            <person name="Storesund J.E."/>
            <person name="Kallscheuer N."/>
            <person name="Luecker S."/>
            <person name="Lage O.M."/>
            <person name="Pohl T."/>
            <person name="Merkel B.J."/>
            <person name="Hornburger P."/>
            <person name="Mueller R.-W."/>
            <person name="Bruemmer F."/>
            <person name="Labrenz M."/>
            <person name="Spormann A.M."/>
            <person name="Op den Camp H."/>
            <person name="Overmann J."/>
            <person name="Amann R."/>
            <person name="Jetten M.S.M."/>
            <person name="Mascher T."/>
            <person name="Medema M.H."/>
            <person name="Devos D.P."/>
            <person name="Kaster A.-K."/>
            <person name="Ovreas L."/>
            <person name="Rohde M."/>
            <person name="Galperin M.Y."/>
            <person name="Jogler C."/>
        </authorList>
    </citation>
    <scope>NUCLEOTIDE SEQUENCE [LARGE SCALE GENOMIC DNA]</scope>
    <source>
        <strain evidence="3 4">Pla133</strain>
    </source>
</reference>
<dbReference type="Pfam" id="PF09976">
    <property type="entry name" value="TPR_21"/>
    <property type="match status" value="1"/>
</dbReference>
<evidence type="ECO:0000313" key="3">
    <source>
        <dbReference type="EMBL" id="QDU68094.1"/>
    </source>
</evidence>
<dbReference type="RefSeq" id="WP_145066817.1">
    <property type="nucleotide sequence ID" value="NZ_CP036287.1"/>
</dbReference>
<dbReference type="InterPro" id="IPR018704">
    <property type="entry name" value="SecYEG/CpoB_TPR"/>
</dbReference>
<dbReference type="KEGG" id="pbap:Pla133_31880"/>
<protein>
    <recommendedName>
        <fullName evidence="2">Ancillary SecYEG translocon subunit/Cell division coordinator CpoB TPR domain-containing protein</fullName>
    </recommendedName>
</protein>
<evidence type="ECO:0000256" key="1">
    <source>
        <dbReference type="SAM" id="Phobius"/>
    </source>
</evidence>
<feature type="domain" description="Ancillary SecYEG translocon subunit/Cell division coordinator CpoB TPR" evidence="2">
    <location>
        <begin position="118"/>
        <end position="207"/>
    </location>
</feature>
<evidence type="ECO:0000259" key="2">
    <source>
        <dbReference type="Pfam" id="PF09976"/>
    </source>
</evidence>
<dbReference type="Proteomes" id="UP000316921">
    <property type="component" value="Chromosome"/>
</dbReference>
<sequence>MQLVGIFLGAFVLYNVLSVVPLIGGLVRASSLLGFLACFLIVSALAKRLVASREARTRDGASLADLRRVNTPHGRGKLGAALLARGRVRASIEPLEEARRGDPEAIEWPYRLGCARLASGSPQPAVAELRAVVERDEEYAYGGALMRLAEATLASGDPAGSLELLERVDRNHGPSPEAAYRRGRALVALGRSAEAKTAFASARQLADEAPKFQRSEARGWALKAWWAGLTTAGAARS</sequence>
<organism evidence="3 4">
    <name type="scientific">Engelhardtia mirabilis</name>
    <dbReference type="NCBI Taxonomy" id="2528011"/>
    <lineage>
        <taxon>Bacteria</taxon>
        <taxon>Pseudomonadati</taxon>
        <taxon>Planctomycetota</taxon>
        <taxon>Planctomycetia</taxon>
        <taxon>Planctomycetia incertae sedis</taxon>
        <taxon>Engelhardtia</taxon>
    </lineage>
</organism>
<accession>A0A518BM91</accession>
<gene>
    <name evidence="3" type="ORF">Pla133_31880</name>
</gene>
<evidence type="ECO:0000313" key="4">
    <source>
        <dbReference type="Proteomes" id="UP000316921"/>
    </source>
</evidence>
<feature type="transmembrane region" description="Helical" evidence="1">
    <location>
        <begin position="28"/>
        <end position="46"/>
    </location>
</feature>
<dbReference type="AlphaFoldDB" id="A0A518BM91"/>
<dbReference type="Gene3D" id="1.25.40.10">
    <property type="entry name" value="Tetratricopeptide repeat domain"/>
    <property type="match status" value="1"/>
</dbReference>
<dbReference type="InterPro" id="IPR011990">
    <property type="entry name" value="TPR-like_helical_dom_sf"/>
</dbReference>
<keyword evidence="1" id="KW-1133">Transmembrane helix</keyword>
<keyword evidence="1" id="KW-0472">Membrane</keyword>
<keyword evidence="1" id="KW-0812">Transmembrane</keyword>
<name>A0A518BM91_9BACT</name>
<keyword evidence="4" id="KW-1185">Reference proteome</keyword>